<accession>Q7UVB0</accession>
<protein>
    <submittedName>
        <fullName evidence="1">Uncharacterized protein</fullName>
    </submittedName>
</protein>
<dbReference type="KEGG" id="rba:RB2747"/>
<dbReference type="STRING" id="243090.RB2747"/>
<dbReference type="EMBL" id="BX294137">
    <property type="protein sequence ID" value="CAD72815.1"/>
    <property type="molecule type" value="Genomic_DNA"/>
</dbReference>
<reference evidence="1 2" key="1">
    <citation type="journal article" date="2003" name="Proc. Natl. Acad. Sci. U.S.A.">
        <title>Complete genome sequence of the marine planctomycete Pirellula sp. strain 1.</title>
        <authorList>
            <person name="Gloeckner F.O."/>
            <person name="Kube M."/>
            <person name="Bauer M."/>
            <person name="Teeling H."/>
            <person name="Lombardot T."/>
            <person name="Ludwig W."/>
            <person name="Gade D."/>
            <person name="Beck A."/>
            <person name="Borzym K."/>
            <person name="Heitmann K."/>
            <person name="Rabus R."/>
            <person name="Schlesner H."/>
            <person name="Amann R."/>
            <person name="Reinhardt R."/>
        </authorList>
    </citation>
    <scope>NUCLEOTIDE SEQUENCE [LARGE SCALE GENOMIC DNA]</scope>
    <source>
        <strain evidence="2">DSM 10527 / NCIMB 13988 / SH1</strain>
    </source>
</reference>
<evidence type="ECO:0000313" key="2">
    <source>
        <dbReference type="Proteomes" id="UP000001025"/>
    </source>
</evidence>
<dbReference type="InParanoid" id="Q7UVB0"/>
<gene>
    <name evidence="1" type="ordered locus">RB2747</name>
</gene>
<dbReference type="EnsemblBacteria" id="CAD72815">
    <property type="protein sequence ID" value="CAD72815"/>
    <property type="gene ID" value="RB2747"/>
</dbReference>
<dbReference type="Proteomes" id="UP000001025">
    <property type="component" value="Chromosome"/>
</dbReference>
<evidence type="ECO:0000313" key="1">
    <source>
        <dbReference type="EMBL" id="CAD72815.1"/>
    </source>
</evidence>
<name>Q7UVB0_RHOBA</name>
<dbReference type="AlphaFoldDB" id="Q7UVB0"/>
<organism evidence="1 2">
    <name type="scientific">Rhodopirellula baltica (strain DSM 10527 / NCIMB 13988 / SH1)</name>
    <dbReference type="NCBI Taxonomy" id="243090"/>
    <lineage>
        <taxon>Bacteria</taxon>
        <taxon>Pseudomonadati</taxon>
        <taxon>Planctomycetota</taxon>
        <taxon>Planctomycetia</taxon>
        <taxon>Pirellulales</taxon>
        <taxon>Pirellulaceae</taxon>
        <taxon>Rhodopirellula</taxon>
    </lineage>
</organism>
<dbReference type="HOGENOM" id="CLU_2587349_0_0_0"/>
<sequence length="80" mass="8517">MIEGRVPAKPHPRGILHGCRVFLSPDDGCLAGALGVSLLTLRVIQRGWCALVTLRVVTDGTYLPRFLGSGQLSVSIDAFA</sequence>
<proteinExistence type="predicted"/>
<keyword evidence="2" id="KW-1185">Reference proteome</keyword>